<evidence type="ECO:0000256" key="1">
    <source>
        <dbReference type="SAM" id="MobiDB-lite"/>
    </source>
</evidence>
<name>A0A9W8INH1_9FUNG</name>
<organism evidence="2 3">
    <name type="scientific">Coemansia aciculifera</name>
    <dbReference type="NCBI Taxonomy" id="417176"/>
    <lineage>
        <taxon>Eukaryota</taxon>
        <taxon>Fungi</taxon>
        <taxon>Fungi incertae sedis</taxon>
        <taxon>Zoopagomycota</taxon>
        <taxon>Kickxellomycotina</taxon>
        <taxon>Kickxellomycetes</taxon>
        <taxon>Kickxellales</taxon>
        <taxon>Kickxellaceae</taxon>
        <taxon>Coemansia</taxon>
    </lineage>
</organism>
<comment type="caution">
    <text evidence="2">The sequence shown here is derived from an EMBL/GenBank/DDBJ whole genome shotgun (WGS) entry which is preliminary data.</text>
</comment>
<dbReference type="InterPro" id="IPR052567">
    <property type="entry name" value="OP_Dioxygenase"/>
</dbReference>
<dbReference type="EMBL" id="JANBUY010000181">
    <property type="protein sequence ID" value="KAJ2862193.1"/>
    <property type="molecule type" value="Genomic_DNA"/>
</dbReference>
<proteinExistence type="predicted"/>
<dbReference type="Gene3D" id="1.10.3210.10">
    <property type="entry name" value="Hypothetical protein af1432"/>
    <property type="match status" value="1"/>
</dbReference>
<dbReference type="AlphaFoldDB" id="A0A9W8INH1"/>
<dbReference type="Proteomes" id="UP001140074">
    <property type="component" value="Unassembled WGS sequence"/>
</dbReference>
<feature type="region of interest" description="Disordered" evidence="1">
    <location>
        <begin position="73"/>
        <end position="93"/>
    </location>
</feature>
<dbReference type="PANTHER" id="PTHR40202:SF1">
    <property type="entry name" value="HD DOMAIN-CONTAINING PROTEIN"/>
    <property type="match status" value="1"/>
</dbReference>
<evidence type="ECO:0000313" key="2">
    <source>
        <dbReference type="EMBL" id="KAJ2862193.1"/>
    </source>
</evidence>
<reference evidence="2" key="1">
    <citation type="submission" date="2022-07" db="EMBL/GenBank/DDBJ databases">
        <title>Phylogenomic reconstructions and comparative analyses of Kickxellomycotina fungi.</title>
        <authorList>
            <person name="Reynolds N.K."/>
            <person name="Stajich J.E."/>
            <person name="Barry K."/>
            <person name="Grigoriev I.V."/>
            <person name="Crous P."/>
            <person name="Smith M.E."/>
        </authorList>
    </citation>
    <scope>NUCLEOTIDE SEQUENCE</scope>
    <source>
        <strain evidence="2">RSA 476</strain>
    </source>
</reference>
<sequence>MSASTATTMTPEQRVSKVFELLENSGKKEYVGGNMTQLDHALRVAYLAKREGADEETILAGLLLSAPRLSFEPALTNDSSNTRDKKQTVHRPTGQVPDFLTIDRYEADDFSVRKLGFSTKTCELVESNVMAKRYLSTIDPGYGDYTGSYTVIFDAVPRSPLSPTEMREFEKDPLFKPKVQLAKWDAAATKTTDIKPPALDTYRDMAIRNILMSMRTLY</sequence>
<dbReference type="PANTHER" id="PTHR40202">
    <property type="match status" value="1"/>
</dbReference>
<gene>
    <name evidence="2" type="ORF">GGH94_004424</name>
</gene>
<protein>
    <submittedName>
        <fullName evidence="2">Uncharacterized protein</fullName>
    </submittedName>
</protein>
<keyword evidence="3" id="KW-1185">Reference proteome</keyword>
<accession>A0A9W8INH1</accession>
<evidence type="ECO:0000313" key="3">
    <source>
        <dbReference type="Proteomes" id="UP001140074"/>
    </source>
</evidence>